<dbReference type="Proteomes" id="UP000574277">
    <property type="component" value="Unassembled WGS sequence"/>
</dbReference>
<keyword evidence="4" id="KW-0325">Glycoprotein</keyword>
<feature type="non-terminal residue" evidence="6">
    <location>
        <position position="1"/>
    </location>
</feature>
<dbReference type="PANTHER" id="PTHR12080:SF55">
    <property type="entry name" value="LYMPHOCYTE FUNCTION-ASSOCIATED ANTIGEN 3"/>
    <property type="match status" value="1"/>
</dbReference>
<evidence type="ECO:0000259" key="5">
    <source>
        <dbReference type="PROSITE" id="PS50835"/>
    </source>
</evidence>
<keyword evidence="2" id="KW-0732">Signal</keyword>
<dbReference type="Gene3D" id="2.60.40.10">
    <property type="entry name" value="Immunoglobulins"/>
    <property type="match status" value="2"/>
</dbReference>
<proteinExistence type="predicted"/>
<dbReference type="SUPFAM" id="SSF48726">
    <property type="entry name" value="Immunoglobulin"/>
    <property type="match status" value="2"/>
</dbReference>
<dbReference type="InterPro" id="IPR015631">
    <property type="entry name" value="CD2/SLAM_rcpt"/>
</dbReference>
<evidence type="ECO:0000256" key="4">
    <source>
        <dbReference type="ARBA" id="ARBA00023180"/>
    </source>
</evidence>
<evidence type="ECO:0000313" key="6">
    <source>
        <dbReference type="EMBL" id="NXK99851.1"/>
    </source>
</evidence>
<protein>
    <submittedName>
        <fullName evidence="6">SLAF5 protein</fullName>
    </submittedName>
</protein>
<dbReference type="InterPro" id="IPR013783">
    <property type="entry name" value="Ig-like_fold"/>
</dbReference>
<accession>A0A7L0P401</accession>
<sequence>SPACTSNGAEVTRATGRSVTFFLKNLGGEAAAWSFHGNVIVTVKFGNPPEAIFLDNKYKPRLAFPKNGSALTISQLTMDDAGTYTATTSEEKNTFTLHVYRELEVPTVNCTAQNCSADGCLYTLSCTASGSGYGNVSYSWSMGGLPQTEGPTVLVEEPPPGEPLPLLTCTAQNPVSSRNATVVSPAALCAGNGHGEMC</sequence>
<dbReference type="AlphaFoldDB" id="A0A7L0P401"/>
<keyword evidence="7" id="KW-1185">Reference proteome</keyword>
<dbReference type="InterPro" id="IPR007110">
    <property type="entry name" value="Ig-like_dom"/>
</dbReference>
<evidence type="ECO:0000256" key="1">
    <source>
        <dbReference type="ARBA" id="ARBA00004370"/>
    </source>
</evidence>
<dbReference type="InterPro" id="IPR036179">
    <property type="entry name" value="Ig-like_dom_sf"/>
</dbReference>
<organism evidence="6 7">
    <name type="scientific">Mesembrinibis cayennensis</name>
    <dbReference type="NCBI Taxonomy" id="1118748"/>
    <lineage>
        <taxon>Eukaryota</taxon>
        <taxon>Metazoa</taxon>
        <taxon>Chordata</taxon>
        <taxon>Craniata</taxon>
        <taxon>Vertebrata</taxon>
        <taxon>Euteleostomi</taxon>
        <taxon>Archelosauria</taxon>
        <taxon>Archosauria</taxon>
        <taxon>Dinosauria</taxon>
        <taxon>Saurischia</taxon>
        <taxon>Theropoda</taxon>
        <taxon>Coelurosauria</taxon>
        <taxon>Aves</taxon>
        <taxon>Neognathae</taxon>
        <taxon>Neoaves</taxon>
        <taxon>Aequornithes</taxon>
        <taxon>Pelecaniformes</taxon>
        <taxon>Threskiornithidae</taxon>
        <taxon>Mesembrinibis</taxon>
    </lineage>
</organism>
<reference evidence="6 7" key="1">
    <citation type="submission" date="2019-09" db="EMBL/GenBank/DDBJ databases">
        <title>Bird 10,000 Genomes (B10K) Project - Family phase.</title>
        <authorList>
            <person name="Zhang G."/>
        </authorList>
    </citation>
    <scope>NUCLEOTIDE SEQUENCE [LARGE SCALE GENOMIC DNA]</scope>
    <source>
        <strain evidence="6">B10K-DU-001-44</strain>
        <tissue evidence="6">Muscle</tissue>
    </source>
</reference>
<dbReference type="PANTHER" id="PTHR12080">
    <property type="entry name" value="SIGNALING LYMPHOCYTIC ACTIVATION MOLECULE"/>
    <property type="match status" value="1"/>
</dbReference>
<dbReference type="GO" id="GO:0016020">
    <property type="term" value="C:membrane"/>
    <property type="evidence" value="ECO:0007669"/>
    <property type="project" value="UniProtKB-SubCell"/>
</dbReference>
<feature type="non-terminal residue" evidence="6">
    <location>
        <position position="198"/>
    </location>
</feature>
<feature type="domain" description="Ig-like" evidence="5">
    <location>
        <begin position="106"/>
        <end position="181"/>
    </location>
</feature>
<gene>
    <name evidence="6" type="primary">Cd84</name>
    <name evidence="6" type="ORF">MESCAY_R12730</name>
</gene>
<name>A0A7L0P401_9AVES</name>
<comment type="subcellular location">
    <subcellularLocation>
        <location evidence="1">Membrane</location>
    </subcellularLocation>
</comment>
<dbReference type="EMBL" id="VXAT01001347">
    <property type="protein sequence ID" value="NXK99851.1"/>
    <property type="molecule type" value="Genomic_DNA"/>
</dbReference>
<evidence type="ECO:0000256" key="2">
    <source>
        <dbReference type="ARBA" id="ARBA00022729"/>
    </source>
</evidence>
<comment type="caution">
    <text evidence="6">The sequence shown here is derived from an EMBL/GenBank/DDBJ whole genome shotgun (WGS) entry which is preliminary data.</text>
</comment>
<keyword evidence="3" id="KW-0472">Membrane</keyword>
<evidence type="ECO:0000256" key="3">
    <source>
        <dbReference type="ARBA" id="ARBA00023136"/>
    </source>
</evidence>
<dbReference type="PROSITE" id="PS50835">
    <property type="entry name" value="IG_LIKE"/>
    <property type="match status" value="1"/>
</dbReference>
<evidence type="ECO:0000313" key="7">
    <source>
        <dbReference type="Proteomes" id="UP000574277"/>
    </source>
</evidence>